<accession>A0A2P8C706</accession>
<dbReference type="SUPFAM" id="SSF81345">
    <property type="entry name" value="ABC transporter involved in vitamin B12 uptake, BtuC"/>
    <property type="match status" value="1"/>
</dbReference>
<dbReference type="OrthoDB" id="368606at2"/>
<keyword evidence="6" id="KW-0813">Transport</keyword>
<evidence type="ECO:0000313" key="9">
    <source>
        <dbReference type="EMBL" id="PSK80753.1"/>
    </source>
</evidence>
<dbReference type="GO" id="GO:0055085">
    <property type="term" value="P:transmembrane transport"/>
    <property type="evidence" value="ECO:0007669"/>
    <property type="project" value="InterPro"/>
</dbReference>
<feature type="transmembrane region" description="Helical" evidence="7">
    <location>
        <begin position="219"/>
        <end position="240"/>
    </location>
</feature>
<proteinExistence type="inferred from homology"/>
<reference evidence="9 10" key="1">
    <citation type="submission" date="2018-03" db="EMBL/GenBank/DDBJ databases">
        <title>Genomic Encyclopedia of Archaeal and Bacterial Type Strains, Phase II (KMG-II): from individual species to whole genera.</title>
        <authorList>
            <person name="Goeker M."/>
        </authorList>
    </citation>
    <scope>NUCLEOTIDE SEQUENCE [LARGE SCALE GENOMIC DNA]</scope>
    <source>
        <strain evidence="9 10">DSM 27267</strain>
    </source>
</reference>
<feature type="transmembrane region" description="Helical" evidence="7">
    <location>
        <begin position="90"/>
        <end position="107"/>
    </location>
</feature>
<dbReference type="RefSeq" id="WP_106543614.1">
    <property type="nucleotide sequence ID" value="NZ_BLAU01000001.1"/>
</dbReference>
<comment type="similarity">
    <text evidence="2 6">Belongs to the ABC-3 integral membrane protein family.</text>
</comment>
<comment type="subcellular location">
    <subcellularLocation>
        <location evidence="6">Cell membrane</location>
        <topology evidence="6">Multi-pass membrane protein</topology>
    </subcellularLocation>
    <subcellularLocation>
        <location evidence="1">Membrane</location>
        <topology evidence="1">Multi-pass membrane protein</topology>
    </subcellularLocation>
</comment>
<evidence type="ECO:0000256" key="2">
    <source>
        <dbReference type="ARBA" id="ARBA00008034"/>
    </source>
</evidence>
<dbReference type="Proteomes" id="UP000396862">
    <property type="component" value="Unassembled WGS sequence"/>
</dbReference>
<evidence type="ECO:0000256" key="6">
    <source>
        <dbReference type="RuleBase" id="RU003943"/>
    </source>
</evidence>
<dbReference type="EMBL" id="PYGC01000013">
    <property type="protein sequence ID" value="PSK80753.1"/>
    <property type="molecule type" value="Genomic_DNA"/>
</dbReference>
<dbReference type="InterPro" id="IPR037294">
    <property type="entry name" value="ABC_BtuC-like"/>
</dbReference>
<dbReference type="InterPro" id="IPR001626">
    <property type="entry name" value="ABC_TroCD"/>
</dbReference>
<dbReference type="EMBL" id="BLAU01000001">
    <property type="protein sequence ID" value="GET22448.1"/>
    <property type="molecule type" value="Genomic_DNA"/>
</dbReference>
<sequence>MLEMLSLPPILKGLLVLAFAGFTFPVTGVYLLRMNLLPLRFMLMHGAILGGAIALAMQYNPFWTTMLVNLLMVLLMTKTSRSMQVDTGQISMFMMVISISLAFIFIYKFNVPAQDTLSLLWGSLFALSWHEVVGVLAFSGLLLAFQFQYRRKLRAVFFDREIAFSSGVNEGRLYYTIILLTAITVAAAMKLIGALLLDALLLLPALIASLHAKSLRGVIIWSCLWGGIFSLSGFFLSLAIDIPASSGVALMASVVFLVIYLNHKRFKS</sequence>
<protein>
    <submittedName>
        <fullName evidence="9">Zinc transport system permease protein</fullName>
    </submittedName>
</protein>
<evidence type="ECO:0000256" key="1">
    <source>
        <dbReference type="ARBA" id="ARBA00004141"/>
    </source>
</evidence>
<keyword evidence="4 7" id="KW-1133">Transmembrane helix</keyword>
<dbReference type="Proteomes" id="UP000240621">
    <property type="component" value="Unassembled WGS sequence"/>
</dbReference>
<evidence type="ECO:0000256" key="3">
    <source>
        <dbReference type="ARBA" id="ARBA00022692"/>
    </source>
</evidence>
<dbReference type="AlphaFoldDB" id="A0A2P8C706"/>
<evidence type="ECO:0000256" key="5">
    <source>
        <dbReference type="ARBA" id="ARBA00023136"/>
    </source>
</evidence>
<feature type="transmembrane region" description="Helical" evidence="7">
    <location>
        <begin position="246"/>
        <end position="263"/>
    </location>
</feature>
<dbReference type="PANTHER" id="PTHR30477">
    <property type="entry name" value="ABC-TRANSPORTER METAL-BINDING PROTEIN"/>
    <property type="match status" value="1"/>
</dbReference>
<dbReference type="PANTHER" id="PTHR30477:SF0">
    <property type="entry name" value="METAL TRANSPORT SYSTEM MEMBRANE PROTEIN TM_0125-RELATED"/>
    <property type="match status" value="1"/>
</dbReference>
<dbReference type="Gene3D" id="1.10.3470.10">
    <property type="entry name" value="ABC transporter involved in vitamin B12 uptake, BtuC"/>
    <property type="match status" value="1"/>
</dbReference>
<evidence type="ECO:0000256" key="7">
    <source>
        <dbReference type="SAM" id="Phobius"/>
    </source>
</evidence>
<keyword evidence="11" id="KW-1185">Reference proteome</keyword>
<organism evidence="9 10">
    <name type="scientific">Prolixibacter denitrificans</name>
    <dbReference type="NCBI Taxonomy" id="1541063"/>
    <lineage>
        <taxon>Bacteria</taxon>
        <taxon>Pseudomonadati</taxon>
        <taxon>Bacteroidota</taxon>
        <taxon>Bacteroidia</taxon>
        <taxon>Marinilabiliales</taxon>
        <taxon>Prolixibacteraceae</taxon>
        <taxon>Prolixibacter</taxon>
    </lineage>
</organism>
<dbReference type="GO" id="GO:0043190">
    <property type="term" value="C:ATP-binding cassette (ABC) transporter complex"/>
    <property type="evidence" value="ECO:0007669"/>
    <property type="project" value="InterPro"/>
</dbReference>
<feature type="transmembrane region" description="Helical" evidence="7">
    <location>
        <begin position="39"/>
        <end position="56"/>
    </location>
</feature>
<reference evidence="8 11" key="2">
    <citation type="submission" date="2019-10" db="EMBL/GenBank/DDBJ databases">
        <title>Prolixibacter strains distinguished by the presence of nitrate reductase genes were adept at nitrate-dependent anaerobic corrosion of metallic iron and carbon steel.</title>
        <authorList>
            <person name="Iino T."/>
            <person name="Shono N."/>
            <person name="Ito K."/>
            <person name="Nakamura R."/>
            <person name="Sueoka K."/>
            <person name="Harayama S."/>
            <person name="Ohkuma M."/>
        </authorList>
    </citation>
    <scope>NUCLEOTIDE SEQUENCE [LARGE SCALE GENOMIC DNA]</scope>
    <source>
        <strain evidence="8 11">MIC1-1</strain>
    </source>
</reference>
<feature type="transmembrane region" description="Helical" evidence="7">
    <location>
        <begin position="173"/>
        <end position="189"/>
    </location>
</feature>
<comment type="caution">
    <text evidence="9">The sequence shown here is derived from an EMBL/GenBank/DDBJ whole genome shotgun (WGS) entry which is preliminary data.</text>
</comment>
<evidence type="ECO:0000313" key="8">
    <source>
        <dbReference type="EMBL" id="GET22448.1"/>
    </source>
</evidence>
<keyword evidence="5 7" id="KW-0472">Membrane</keyword>
<evidence type="ECO:0000313" key="10">
    <source>
        <dbReference type="Proteomes" id="UP000240621"/>
    </source>
</evidence>
<evidence type="ECO:0000256" key="4">
    <source>
        <dbReference type="ARBA" id="ARBA00022989"/>
    </source>
</evidence>
<keyword evidence="3 6" id="KW-0812">Transmembrane</keyword>
<feature type="transmembrane region" description="Helical" evidence="7">
    <location>
        <begin position="119"/>
        <end position="145"/>
    </location>
</feature>
<dbReference type="Pfam" id="PF00950">
    <property type="entry name" value="ABC-3"/>
    <property type="match status" value="1"/>
</dbReference>
<name>A0A2P8C706_9BACT</name>
<feature type="transmembrane region" description="Helical" evidence="7">
    <location>
        <begin position="12"/>
        <end position="32"/>
    </location>
</feature>
<gene>
    <name evidence="9" type="ORF">CLV93_11347</name>
    <name evidence="8" type="ORF">JCM18694_26940</name>
</gene>
<evidence type="ECO:0000313" key="11">
    <source>
        <dbReference type="Proteomes" id="UP000396862"/>
    </source>
</evidence>